<evidence type="ECO:0000256" key="1">
    <source>
        <dbReference type="RuleBase" id="RU368002"/>
    </source>
</evidence>
<dbReference type="RefSeq" id="XP_023946824.2">
    <property type="nucleotide sequence ID" value="XM_024091056.2"/>
</dbReference>
<comment type="similarity">
    <text evidence="1">Belongs to the glycine N-acyltransferase family.</text>
</comment>
<dbReference type="Gene3D" id="3.40.630.30">
    <property type="match status" value="2"/>
</dbReference>
<dbReference type="InterPro" id="IPR013653">
    <property type="entry name" value="GCN5-like_dom"/>
</dbReference>
<dbReference type="Pfam" id="PF08445">
    <property type="entry name" value="FR47"/>
    <property type="match status" value="1"/>
</dbReference>
<evidence type="ECO:0000313" key="3">
    <source>
        <dbReference type="Proteomes" id="UP001652582"/>
    </source>
</evidence>
<name>A0A6J1NIR4_BICAN</name>
<dbReference type="InterPro" id="IPR016181">
    <property type="entry name" value="Acyl_CoA_acyltransferase"/>
</dbReference>
<dbReference type="GO" id="GO:0016747">
    <property type="term" value="F:acyltransferase activity, transferring groups other than amino-acyl groups"/>
    <property type="evidence" value="ECO:0007669"/>
    <property type="project" value="InterPro"/>
</dbReference>
<evidence type="ECO:0000313" key="4">
    <source>
        <dbReference type="RefSeq" id="XP_023946824.2"/>
    </source>
</evidence>
<dbReference type="OrthoDB" id="61870at2759"/>
<dbReference type="PROSITE" id="PS51186">
    <property type="entry name" value="GNAT"/>
    <property type="match status" value="1"/>
</dbReference>
<proteinExistence type="inferred from homology"/>
<protein>
    <recommendedName>
        <fullName evidence="1">Glycine N-acyltransferase-like protein</fullName>
        <ecNumber evidence="1">2.3.1.-</ecNumber>
    </recommendedName>
</protein>
<accession>A0A6J1NIR4</accession>
<keyword evidence="1" id="KW-0012">Acyltransferase</keyword>
<sequence length="280" mass="32332">MLTDPLVYMPVDRWSDLKAAFKADWPRSVSGYLVLETQEHILSSGIDYGFKVYCPFGNVNNGIVALNIKKTYYEVIIQCPTDDTRELEDALSTTKIIDWKRCNQIPFAPRHVMDCVKRLLTQNNLSIEGITMTQTFILDNEAAPYDVRLPPGFSFDLLTLDAVEAINECWPHKYPGSQWYYELLTKAKLGYGLYNGNELISWVYIKEMGALGHLYTMEKHRRKGYGELVLKLISNVLLKDKKYTVAFCTEGNSVAANMYMKLGFQLFHELYWCNKHYNIE</sequence>
<keyword evidence="1" id="KW-0808">Transferase</keyword>
<gene>
    <name evidence="4" type="primary">LOC112052118</name>
</gene>
<reference evidence="4" key="1">
    <citation type="submission" date="2025-08" db="UniProtKB">
        <authorList>
            <consortium name="RefSeq"/>
        </authorList>
    </citation>
    <scope>IDENTIFICATION</scope>
</reference>
<organism evidence="3 4">
    <name type="scientific">Bicyclus anynana</name>
    <name type="common">Squinting bush brown butterfly</name>
    <dbReference type="NCBI Taxonomy" id="110368"/>
    <lineage>
        <taxon>Eukaryota</taxon>
        <taxon>Metazoa</taxon>
        <taxon>Ecdysozoa</taxon>
        <taxon>Arthropoda</taxon>
        <taxon>Hexapoda</taxon>
        <taxon>Insecta</taxon>
        <taxon>Pterygota</taxon>
        <taxon>Neoptera</taxon>
        <taxon>Endopterygota</taxon>
        <taxon>Lepidoptera</taxon>
        <taxon>Glossata</taxon>
        <taxon>Ditrysia</taxon>
        <taxon>Papilionoidea</taxon>
        <taxon>Nymphalidae</taxon>
        <taxon>Satyrinae</taxon>
        <taxon>Satyrini</taxon>
        <taxon>Mycalesina</taxon>
        <taxon>Bicyclus</taxon>
    </lineage>
</organism>
<dbReference type="InterPro" id="IPR010313">
    <property type="entry name" value="Glycine_N-acyltransferase"/>
</dbReference>
<dbReference type="Proteomes" id="UP001652582">
    <property type="component" value="Chromosome 20"/>
</dbReference>
<feature type="domain" description="N-acetyltransferase" evidence="2">
    <location>
        <begin position="153"/>
        <end position="280"/>
    </location>
</feature>
<keyword evidence="3" id="KW-1185">Reference proteome</keyword>
<dbReference type="SUPFAM" id="SSF55729">
    <property type="entry name" value="Acyl-CoA N-acyltransferases (Nat)"/>
    <property type="match status" value="1"/>
</dbReference>
<dbReference type="AlphaFoldDB" id="A0A6J1NIR4"/>
<dbReference type="InterPro" id="IPR000182">
    <property type="entry name" value="GNAT_dom"/>
</dbReference>
<dbReference type="PANTHER" id="PTHR15298:SF1">
    <property type="entry name" value="GLYCINE N-ACYLTRANSFERASE-LIKE PROTEIN"/>
    <property type="match status" value="1"/>
</dbReference>
<dbReference type="KEGG" id="bany:112052118"/>
<evidence type="ECO:0000259" key="2">
    <source>
        <dbReference type="PROSITE" id="PS51186"/>
    </source>
</evidence>
<dbReference type="PANTHER" id="PTHR15298">
    <property type="entry name" value="L-COA N-ACYLTRANSFERASE-RELATED"/>
    <property type="match status" value="1"/>
</dbReference>
<dbReference type="EC" id="2.3.1.-" evidence="1"/>
<dbReference type="GeneID" id="112052118"/>